<keyword evidence="1" id="KW-0269">Exonuclease</keyword>
<dbReference type="Proteomes" id="UP000325315">
    <property type="component" value="Unassembled WGS sequence"/>
</dbReference>
<keyword evidence="2" id="KW-1185">Reference proteome</keyword>
<evidence type="ECO:0000313" key="1">
    <source>
        <dbReference type="EMBL" id="KAA3473859.1"/>
    </source>
</evidence>
<dbReference type="GO" id="GO:0004527">
    <property type="term" value="F:exonuclease activity"/>
    <property type="evidence" value="ECO:0007669"/>
    <property type="project" value="UniProtKB-KW"/>
</dbReference>
<sequence length="77" mass="8854">MEKIRYSCGYVNGIEVDPEGTRGGLCLAWKQEMSVTLRHIDVVVDDDEIRGKWRFTGFYGSPYEHDRSNSLAELRSL</sequence>
<keyword evidence="1" id="KW-0378">Hydrolase</keyword>
<accession>A0A5B6VWA6</accession>
<organism evidence="1 2">
    <name type="scientific">Gossypium australe</name>
    <dbReference type="NCBI Taxonomy" id="47621"/>
    <lineage>
        <taxon>Eukaryota</taxon>
        <taxon>Viridiplantae</taxon>
        <taxon>Streptophyta</taxon>
        <taxon>Embryophyta</taxon>
        <taxon>Tracheophyta</taxon>
        <taxon>Spermatophyta</taxon>
        <taxon>Magnoliopsida</taxon>
        <taxon>eudicotyledons</taxon>
        <taxon>Gunneridae</taxon>
        <taxon>Pentapetalae</taxon>
        <taxon>rosids</taxon>
        <taxon>malvids</taxon>
        <taxon>Malvales</taxon>
        <taxon>Malvaceae</taxon>
        <taxon>Malvoideae</taxon>
        <taxon>Gossypium</taxon>
    </lineage>
</organism>
<keyword evidence="1" id="KW-0540">Nuclease</keyword>
<name>A0A5B6VWA6_9ROSI</name>
<keyword evidence="1" id="KW-0255">Endonuclease</keyword>
<protein>
    <submittedName>
        <fullName evidence="1">Endonuclease/exonuclease/phosphatase</fullName>
    </submittedName>
</protein>
<dbReference type="AlphaFoldDB" id="A0A5B6VWA6"/>
<gene>
    <name evidence="1" type="ORF">EPI10_024203</name>
</gene>
<reference evidence="2" key="1">
    <citation type="journal article" date="2019" name="Plant Biotechnol. J.">
        <title>Genome sequencing of the Australian wild diploid species Gossypium australe highlights disease resistance and delayed gland morphogenesis.</title>
        <authorList>
            <person name="Cai Y."/>
            <person name="Cai X."/>
            <person name="Wang Q."/>
            <person name="Wang P."/>
            <person name="Zhang Y."/>
            <person name="Cai C."/>
            <person name="Xu Y."/>
            <person name="Wang K."/>
            <person name="Zhou Z."/>
            <person name="Wang C."/>
            <person name="Geng S."/>
            <person name="Li B."/>
            <person name="Dong Q."/>
            <person name="Hou Y."/>
            <person name="Wang H."/>
            <person name="Ai P."/>
            <person name="Liu Z."/>
            <person name="Yi F."/>
            <person name="Sun M."/>
            <person name="An G."/>
            <person name="Cheng J."/>
            <person name="Zhang Y."/>
            <person name="Shi Q."/>
            <person name="Xie Y."/>
            <person name="Shi X."/>
            <person name="Chang Y."/>
            <person name="Huang F."/>
            <person name="Chen Y."/>
            <person name="Hong S."/>
            <person name="Mi L."/>
            <person name="Sun Q."/>
            <person name="Zhang L."/>
            <person name="Zhou B."/>
            <person name="Peng R."/>
            <person name="Zhang X."/>
            <person name="Liu F."/>
        </authorList>
    </citation>
    <scope>NUCLEOTIDE SEQUENCE [LARGE SCALE GENOMIC DNA]</scope>
    <source>
        <strain evidence="2">cv. PA1801</strain>
    </source>
</reference>
<comment type="caution">
    <text evidence="1">The sequence shown here is derived from an EMBL/GenBank/DDBJ whole genome shotgun (WGS) entry which is preliminary data.</text>
</comment>
<dbReference type="GO" id="GO:0004519">
    <property type="term" value="F:endonuclease activity"/>
    <property type="evidence" value="ECO:0007669"/>
    <property type="project" value="UniProtKB-KW"/>
</dbReference>
<evidence type="ECO:0000313" key="2">
    <source>
        <dbReference type="Proteomes" id="UP000325315"/>
    </source>
</evidence>
<proteinExistence type="predicted"/>
<dbReference type="EMBL" id="SMMG02000005">
    <property type="protein sequence ID" value="KAA3473859.1"/>
    <property type="molecule type" value="Genomic_DNA"/>
</dbReference>
<dbReference type="OrthoDB" id="991388at2759"/>